<evidence type="ECO:0000256" key="3">
    <source>
        <dbReference type="SAM" id="SignalP"/>
    </source>
</evidence>
<comment type="caution">
    <text evidence="4">The sequence shown here is derived from an EMBL/GenBank/DDBJ whole genome shotgun (WGS) entry which is preliminary data.</text>
</comment>
<gene>
    <name evidence="4" type="ORF">JW613_10925</name>
</gene>
<dbReference type="InterPro" id="IPR047703">
    <property type="entry name" value="SCO2322-like"/>
</dbReference>
<dbReference type="NCBIfam" id="NF040672">
    <property type="entry name" value="SCO2322_fam"/>
    <property type="match status" value="1"/>
</dbReference>
<dbReference type="RefSeq" id="WP_209210690.1">
    <property type="nucleotide sequence ID" value="NZ_JAFFZM010000005.1"/>
</dbReference>
<evidence type="ECO:0000256" key="2">
    <source>
        <dbReference type="SAM" id="Phobius"/>
    </source>
</evidence>
<sequence length="244" mass="24614">MAVTALASPAALPVATASAAAPQHPAAGTGAGAGAEVRVVAEADGYRYWSFWQQKEGGSWSYATQGPATHRPEDGDTLGFRFALSENSQQADKPRGAVAFADACAKTAAEAGSKRVAVRIDFGTRADAAEGEPKAPPAPRTGCARIPEKGTAAEALAEVASPLRYSSEGLLCAIDHYPAKGCGEQAKGSGDSGKGSSDSRKDSDGGKSSGSDDGLSTGLGVGAGVAAVAILGVAALWQARRRRR</sequence>
<keyword evidence="3" id="KW-0732">Signal</keyword>
<evidence type="ECO:0000313" key="4">
    <source>
        <dbReference type="EMBL" id="MBO8198814.1"/>
    </source>
</evidence>
<proteinExistence type="predicted"/>
<evidence type="ECO:0000256" key="1">
    <source>
        <dbReference type="SAM" id="MobiDB-lite"/>
    </source>
</evidence>
<feature type="transmembrane region" description="Helical" evidence="2">
    <location>
        <begin position="217"/>
        <end position="237"/>
    </location>
</feature>
<feature type="signal peptide" evidence="3">
    <location>
        <begin position="1"/>
        <end position="19"/>
    </location>
</feature>
<feature type="region of interest" description="Disordered" evidence="1">
    <location>
        <begin position="184"/>
        <end position="216"/>
    </location>
</feature>
<dbReference type="EMBL" id="JAFFZM010000005">
    <property type="protein sequence ID" value="MBO8198814.1"/>
    <property type="molecule type" value="Genomic_DNA"/>
</dbReference>
<dbReference type="GeneID" id="96259122"/>
<organism evidence="4 5">
    <name type="scientific">Streptomyces smyrnaeus</name>
    <dbReference type="NCBI Taxonomy" id="1387713"/>
    <lineage>
        <taxon>Bacteria</taxon>
        <taxon>Bacillati</taxon>
        <taxon>Actinomycetota</taxon>
        <taxon>Actinomycetes</taxon>
        <taxon>Kitasatosporales</taxon>
        <taxon>Streptomycetaceae</taxon>
        <taxon>Streptomyces</taxon>
    </lineage>
</organism>
<evidence type="ECO:0000313" key="5">
    <source>
        <dbReference type="Proteomes" id="UP000721954"/>
    </source>
</evidence>
<accession>A0ABS3XTT3</accession>
<protein>
    <recommendedName>
        <fullName evidence="6">Secreted protein</fullName>
    </recommendedName>
</protein>
<evidence type="ECO:0008006" key="6">
    <source>
        <dbReference type="Google" id="ProtNLM"/>
    </source>
</evidence>
<reference evidence="4 5" key="1">
    <citation type="submission" date="2021-02" db="EMBL/GenBank/DDBJ databases">
        <title>Streptomyces spirodelae sp. nov., isolated from duckweed.</title>
        <authorList>
            <person name="Saimee Y."/>
            <person name="Duangmal K."/>
        </authorList>
    </citation>
    <scope>NUCLEOTIDE SEQUENCE [LARGE SCALE GENOMIC DNA]</scope>
    <source>
        <strain evidence="4 5">DSM 42105</strain>
    </source>
</reference>
<keyword evidence="2" id="KW-1133">Transmembrane helix</keyword>
<keyword evidence="2" id="KW-0472">Membrane</keyword>
<keyword evidence="2" id="KW-0812">Transmembrane</keyword>
<name>A0ABS3XTT3_9ACTN</name>
<feature type="chain" id="PRO_5045722700" description="Secreted protein" evidence="3">
    <location>
        <begin position="20"/>
        <end position="244"/>
    </location>
</feature>
<keyword evidence="5" id="KW-1185">Reference proteome</keyword>
<dbReference type="Proteomes" id="UP000721954">
    <property type="component" value="Unassembled WGS sequence"/>
</dbReference>